<accession>A0A916TXQ4</accession>
<reference evidence="1" key="1">
    <citation type="journal article" date="2014" name="Int. J. Syst. Evol. Microbiol.">
        <title>Complete genome sequence of Corynebacterium casei LMG S-19264T (=DSM 44701T), isolated from a smear-ripened cheese.</title>
        <authorList>
            <consortium name="US DOE Joint Genome Institute (JGI-PGF)"/>
            <person name="Walter F."/>
            <person name="Albersmeier A."/>
            <person name="Kalinowski J."/>
            <person name="Ruckert C."/>
        </authorList>
    </citation>
    <scope>NUCLEOTIDE SEQUENCE</scope>
    <source>
        <strain evidence="1">CGMCC 1.15343</strain>
    </source>
</reference>
<organism evidence="1 2">
    <name type="scientific">Pedobacter quisquiliarum</name>
    <dbReference type="NCBI Taxonomy" id="1834438"/>
    <lineage>
        <taxon>Bacteria</taxon>
        <taxon>Pseudomonadati</taxon>
        <taxon>Bacteroidota</taxon>
        <taxon>Sphingobacteriia</taxon>
        <taxon>Sphingobacteriales</taxon>
        <taxon>Sphingobacteriaceae</taxon>
        <taxon>Pedobacter</taxon>
    </lineage>
</organism>
<dbReference type="EMBL" id="BMIL01000001">
    <property type="protein sequence ID" value="GGC51427.1"/>
    <property type="molecule type" value="Genomic_DNA"/>
</dbReference>
<name>A0A916TXQ4_9SPHI</name>
<protein>
    <submittedName>
        <fullName evidence="1">Uncharacterized protein</fullName>
    </submittedName>
</protein>
<dbReference type="RefSeq" id="WP_188624859.1">
    <property type="nucleotide sequence ID" value="NZ_BMIL01000001.1"/>
</dbReference>
<evidence type="ECO:0000313" key="2">
    <source>
        <dbReference type="Proteomes" id="UP000651668"/>
    </source>
</evidence>
<proteinExistence type="predicted"/>
<sequence length="67" mass="7379">MGLLKTIIVGAAVVAGYKYATKKRPEDGKSFFDDVQDNIPGWKDKAMQFANKAKQDYAPSTTDLHGM</sequence>
<evidence type="ECO:0000313" key="1">
    <source>
        <dbReference type="EMBL" id="GGC51427.1"/>
    </source>
</evidence>
<dbReference type="AlphaFoldDB" id="A0A916TXQ4"/>
<dbReference type="Proteomes" id="UP000651668">
    <property type="component" value="Unassembled WGS sequence"/>
</dbReference>
<keyword evidence="2" id="KW-1185">Reference proteome</keyword>
<gene>
    <name evidence="1" type="ORF">GCM10011387_01030</name>
</gene>
<comment type="caution">
    <text evidence="1">The sequence shown here is derived from an EMBL/GenBank/DDBJ whole genome shotgun (WGS) entry which is preliminary data.</text>
</comment>
<reference evidence="1" key="2">
    <citation type="submission" date="2020-09" db="EMBL/GenBank/DDBJ databases">
        <authorList>
            <person name="Sun Q."/>
            <person name="Zhou Y."/>
        </authorList>
    </citation>
    <scope>NUCLEOTIDE SEQUENCE</scope>
    <source>
        <strain evidence="1">CGMCC 1.15343</strain>
    </source>
</reference>